<reference evidence="2 3" key="1">
    <citation type="submission" date="2024-09" db="EMBL/GenBank/DDBJ databases">
        <title>Chromosome-scale assembly of Riccia sorocarpa.</title>
        <authorList>
            <person name="Paukszto L."/>
        </authorList>
    </citation>
    <scope>NUCLEOTIDE SEQUENCE [LARGE SCALE GENOMIC DNA]</scope>
    <source>
        <strain evidence="2">LP-2024</strain>
        <tissue evidence="2">Aerial parts of the thallus</tissue>
    </source>
</reference>
<gene>
    <name evidence="2" type="ORF">R1sor_013812</name>
</gene>
<organism evidence="2 3">
    <name type="scientific">Riccia sorocarpa</name>
    <dbReference type="NCBI Taxonomy" id="122646"/>
    <lineage>
        <taxon>Eukaryota</taxon>
        <taxon>Viridiplantae</taxon>
        <taxon>Streptophyta</taxon>
        <taxon>Embryophyta</taxon>
        <taxon>Marchantiophyta</taxon>
        <taxon>Marchantiopsida</taxon>
        <taxon>Marchantiidae</taxon>
        <taxon>Marchantiales</taxon>
        <taxon>Ricciaceae</taxon>
        <taxon>Riccia</taxon>
    </lineage>
</organism>
<keyword evidence="3" id="KW-1185">Reference proteome</keyword>
<proteinExistence type="predicted"/>
<evidence type="ECO:0000313" key="3">
    <source>
        <dbReference type="Proteomes" id="UP001633002"/>
    </source>
</evidence>
<comment type="caution">
    <text evidence="2">The sequence shown here is derived from an EMBL/GenBank/DDBJ whole genome shotgun (WGS) entry which is preliminary data.</text>
</comment>
<feature type="compositionally biased region" description="Acidic residues" evidence="1">
    <location>
        <begin position="1"/>
        <end position="12"/>
    </location>
</feature>
<accession>A0ABD3H889</accession>
<evidence type="ECO:0000313" key="2">
    <source>
        <dbReference type="EMBL" id="KAL3687503.1"/>
    </source>
</evidence>
<dbReference type="AlphaFoldDB" id="A0ABD3H889"/>
<protein>
    <submittedName>
        <fullName evidence="2">Uncharacterized protein</fullName>
    </submittedName>
</protein>
<feature type="region of interest" description="Disordered" evidence="1">
    <location>
        <begin position="1"/>
        <end position="22"/>
    </location>
</feature>
<dbReference type="EMBL" id="JBJQOH010000004">
    <property type="protein sequence ID" value="KAL3687503.1"/>
    <property type="molecule type" value="Genomic_DNA"/>
</dbReference>
<sequence length="124" mass="13956">MEVEVVEAEESGVADSQKSSPETVILEESPIQITVVTEIKPTPIVGHNWEAEIREEATIRIMEENKEEKVTNLQECGGESLPAQENQLMEDFGDKLKWRWDDGHVEVEGLLSVNLSEDKRAAPR</sequence>
<dbReference type="Proteomes" id="UP001633002">
    <property type="component" value="Unassembled WGS sequence"/>
</dbReference>
<evidence type="ECO:0000256" key="1">
    <source>
        <dbReference type="SAM" id="MobiDB-lite"/>
    </source>
</evidence>
<name>A0ABD3H889_9MARC</name>